<gene>
    <name evidence="7" type="ORF">HNR02_003495</name>
</gene>
<evidence type="ECO:0000256" key="5">
    <source>
        <dbReference type="SAM" id="MobiDB-lite"/>
    </source>
</evidence>
<dbReference type="RefSeq" id="WP_218902926.1">
    <property type="nucleotide sequence ID" value="NZ_JACCFK010000001.1"/>
</dbReference>
<dbReference type="AlphaFoldDB" id="A0A853B5U3"/>
<evidence type="ECO:0000313" key="7">
    <source>
        <dbReference type="EMBL" id="NYI90172.1"/>
    </source>
</evidence>
<dbReference type="InterPro" id="IPR036271">
    <property type="entry name" value="Tet_transcr_reg_TetR-rel_C_sf"/>
</dbReference>
<accession>A0A853B5U3</accession>
<dbReference type="InterPro" id="IPR001647">
    <property type="entry name" value="HTH_TetR"/>
</dbReference>
<reference evidence="7 8" key="1">
    <citation type="submission" date="2020-07" db="EMBL/GenBank/DDBJ databases">
        <title>Sequencing the genomes of 1000 actinobacteria strains.</title>
        <authorList>
            <person name="Klenk H.-P."/>
        </authorList>
    </citation>
    <scope>NUCLEOTIDE SEQUENCE [LARGE SCALE GENOMIC DNA]</scope>
    <source>
        <strain evidence="7 8">DSM 104006</strain>
    </source>
</reference>
<name>A0A853B5U3_9PSEU</name>
<dbReference type="PANTHER" id="PTHR30055">
    <property type="entry name" value="HTH-TYPE TRANSCRIPTIONAL REGULATOR RUTR"/>
    <property type="match status" value="1"/>
</dbReference>
<evidence type="ECO:0000313" key="8">
    <source>
        <dbReference type="Proteomes" id="UP000549616"/>
    </source>
</evidence>
<sequence length="201" mass="21569">MQSGSEGPTTSPVRKPRADAARNRSRLVAAGRNVVADQGANASLERVAREAGVSIATLYRHFPQRDALIEAIYRDEVDTLVAAATSLTAQLDPIAALREWLVMFVDFLDTKQGMSGALDTLLRGPEPLFRDSSDRLASSVDALVRHAQESTALATGLQPLDLLRAIGGIANVSPDKNWKSSALRLVDVLITGLQTTARLDP</sequence>
<dbReference type="SUPFAM" id="SSF46689">
    <property type="entry name" value="Homeodomain-like"/>
    <property type="match status" value="1"/>
</dbReference>
<dbReference type="InterPro" id="IPR009057">
    <property type="entry name" value="Homeodomain-like_sf"/>
</dbReference>
<dbReference type="GO" id="GO:0000976">
    <property type="term" value="F:transcription cis-regulatory region binding"/>
    <property type="evidence" value="ECO:0007669"/>
    <property type="project" value="TreeGrafter"/>
</dbReference>
<protein>
    <submittedName>
        <fullName evidence="7">AcrR family transcriptional regulator</fullName>
    </submittedName>
</protein>
<evidence type="ECO:0000256" key="3">
    <source>
        <dbReference type="ARBA" id="ARBA00023163"/>
    </source>
</evidence>
<dbReference type="InterPro" id="IPR049445">
    <property type="entry name" value="TetR_SbtR-like_C"/>
</dbReference>
<feature type="domain" description="HTH tetR-type" evidence="6">
    <location>
        <begin position="21"/>
        <end position="80"/>
    </location>
</feature>
<dbReference type="PRINTS" id="PR00455">
    <property type="entry name" value="HTHTETR"/>
</dbReference>
<dbReference type="Gene3D" id="1.10.357.10">
    <property type="entry name" value="Tetracycline Repressor, domain 2"/>
    <property type="match status" value="1"/>
</dbReference>
<keyword evidence="3" id="KW-0804">Transcription</keyword>
<proteinExistence type="predicted"/>
<comment type="caution">
    <text evidence="7">The sequence shown here is derived from an EMBL/GenBank/DDBJ whole genome shotgun (WGS) entry which is preliminary data.</text>
</comment>
<organism evidence="7 8">
    <name type="scientific">Amycolatopsis endophytica</name>
    <dbReference type="NCBI Taxonomy" id="860233"/>
    <lineage>
        <taxon>Bacteria</taxon>
        <taxon>Bacillati</taxon>
        <taxon>Actinomycetota</taxon>
        <taxon>Actinomycetes</taxon>
        <taxon>Pseudonocardiales</taxon>
        <taxon>Pseudonocardiaceae</taxon>
        <taxon>Amycolatopsis</taxon>
    </lineage>
</organism>
<dbReference type="SUPFAM" id="SSF48498">
    <property type="entry name" value="Tetracyclin repressor-like, C-terminal domain"/>
    <property type="match status" value="1"/>
</dbReference>
<feature type="compositionally biased region" description="Polar residues" evidence="5">
    <location>
        <begin position="1"/>
        <end position="12"/>
    </location>
</feature>
<dbReference type="GO" id="GO:0003700">
    <property type="term" value="F:DNA-binding transcription factor activity"/>
    <property type="evidence" value="ECO:0007669"/>
    <property type="project" value="TreeGrafter"/>
</dbReference>
<evidence type="ECO:0000259" key="6">
    <source>
        <dbReference type="PROSITE" id="PS50977"/>
    </source>
</evidence>
<evidence type="ECO:0000256" key="2">
    <source>
        <dbReference type="ARBA" id="ARBA00023125"/>
    </source>
</evidence>
<dbReference type="Pfam" id="PF00440">
    <property type="entry name" value="TetR_N"/>
    <property type="match status" value="1"/>
</dbReference>
<keyword evidence="8" id="KW-1185">Reference proteome</keyword>
<dbReference type="Proteomes" id="UP000549616">
    <property type="component" value="Unassembled WGS sequence"/>
</dbReference>
<feature type="DNA-binding region" description="H-T-H motif" evidence="4">
    <location>
        <begin position="43"/>
        <end position="62"/>
    </location>
</feature>
<dbReference type="Pfam" id="PF21597">
    <property type="entry name" value="TetR_C_43"/>
    <property type="match status" value="1"/>
</dbReference>
<feature type="region of interest" description="Disordered" evidence="5">
    <location>
        <begin position="1"/>
        <end position="22"/>
    </location>
</feature>
<evidence type="ECO:0000256" key="4">
    <source>
        <dbReference type="PROSITE-ProRule" id="PRU00335"/>
    </source>
</evidence>
<dbReference type="PROSITE" id="PS50977">
    <property type="entry name" value="HTH_TETR_2"/>
    <property type="match status" value="1"/>
</dbReference>
<dbReference type="PANTHER" id="PTHR30055:SF234">
    <property type="entry name" value="HTH-TYPE TRANSCRIPTIONAL REGULATOR BETI"/>
    <property type="match status" value="1"/>
</dbReference>
<evidence type="ECO:0000256" key="1">
    <source>
        <dbReference type="ARBA" id="ARBA00023015"/>
    </source>
</evidence>
<keyword evidence="2 4" id="KW-0238">DNA-binding</keyword>
<dbReference type="InterPro" id="IPR050109">
    <property type="entry name" value="HTH-type_TetR-like_transc_reg"/>
</dbReference>
<keyword evidence="1" id="KW-0805">Transcription regulation</keyword>
<dbReference type="EMBL" id="JACCFK010000001">
    <property type="protein sequence ID" value="NYI90172.1"/>
    <property type="molecule type" value="Genomic_DNA"/>
</dbReference>